<organism evidence="1">
    <name type="scientific">hydrocarbon metagenome</name>
    <dbReference type="NCBI Taxonomy" id="938273"/>
    <lineage>
        <taxon>unclassified sequences</taxon>
        <taxon>metagenomes</taxon>
        <taxon>ecological metagenomes</taxon>
    </lineage>
</organism>
<dbReference type="AlphaFoldDB" id="A0A0W8FAA1"/>
<sequence length="42" mass="5033">MDAIVYMTYRVFRCSYAQEEYMCNKFHLVHICGEHVIGECIE</sequence>
<dbReference type="EMBL" id="LNQE01001419">
    <property type="protein sequence ID" value="KUG17828.1"/>
    <property type="molecule type" value="Genomic_DNA"/>
</dbReference>
<comment type="caution">
    <text evidence="1">The sequence shown here is derived from an EMBL/GenBank/DDBJ whole genome shotgun (WGS) entry which is preliminary data.</text>
</comment>
<reference evidence="1" key="1">
    <citation type="journal article" date="2015" name="Proc. Natl. Acad. Sci. U.S.A.">
        <title>Networks of energetic and metabolic interactions define dynamics in microbial communities.</title>
        <authorList>
            <person name="Embree M."/>
            <person name="Liu J.K."/>
            <person name="Al-Bassam M.M."/>
            <person name="Zengler K."/>
        </authorList>
    </citation>
    <scope>NUCLEOTIDE SEQUENCE</scope>
</reference>
<name>A0A0W8FAA1_9ZZZZ</name>
<protein>
    <submittedName>
        <fullName evidence="1">Uncharacterized protein</fullName>
    </submittedName>
</protein>
<evidence type="ECO:0000313" key="1">
    <source>
        <dbReference type="EMBL" id="KUG17828.1"/>
    </source>
</evidence>
<accession>A0A0W8FAA1</accession>
<proteinExistence type="predicted"/>
<gene>
    <name evidence="1" type="ORF">ASZ90_012471</name>
</gene>